<dbReference type="OrthoDB" id="9813021at2"/>
<feature type="domain" description="Protein kinase" evidence="6">
    <location>
        <begin position="20"/>
        <end position="286"/>
    </location>
</feature>
<dbReference type="PROSITE" id="PS00107">
    <property type="entry name" value="PROTEIN_KINASE_ATP"/>
    <property type="match status" value="1"/>
</dbReference>
<evidence type="ECO:0000259" key="6">
    <source>
        <dbReference type="PROSITE" id="PS50011"/>
    </source>
</evidence>
<dbReference type="InterPro" id="IPR011009">
    <property type="entry name" value="Kinase-like_dom_sf"/>
</dbReference>
<dbReference type="GO" id="GO:0004674">
    <property type="term" value="F:protein serine/threonine kinase activity"/>
    <property type="evidence" value="ECO:0007669"/>
    <property type="project" value="TreeGrafter"/>
</dbReference>
<dbReference type="EMBL" id="LVXG01000039">
    <property type="protein sequence ID" value="OQP44126.1"/>
    <property type="molecule type" value="Genomic_DNA"/>
</dbReference>
<dbReference type="SUPFAM" id="SSF52540">
    <property type="entry name" value="P-loop containing nucleoside triphosphate hydrolases"/>
    <property type="match status" value="1"/>
</dbReference>
<evidence type="ECO:0000256" key="3">
    <source>
        <dbReference type="ARBA" id="ARBA00022777"/>
    </source>
</evidence>
<dbReference type="PANTHER" id="PTHR43289:SF34">
    <property type="entry name" value="SERINE_THREONINE-PROTEIN KINASE YBDM-RELATED"/>
    <property type="match status" value="1"/>
</dbReference>
<dbReference type="InterPro" id="IPR017441">
    <property type="entry name" value="Protein_kinase_ATP_BS"/>
</dbReference>
<evidence type="ECO:0000256" key="1">
    <source>
        <dbReference type="ARBA" id="ARBA00022679"/>
    </source>
</evidence>
<dbReference type="InterPro" id="IPR000719">
    <property type="entry name" value="Prot_kinase_dom"/>
</dbReference>
<dbReference type="InterPro" id="IPR027417">
    <property type="entry name" value="P-loop_NTPase"/>
</dbReference>
<sequence>MTAYKNALNIGETLQIDGKYKIIDVLGQGGFGITYLAKFTALEQTVAIKEYFPNMLCNRRGKEVVPIYQYSQFYTRFRTNFLEEAKQLALFKYDHIVRITDFFEENNTAYFVMDYIDGTTLQKLVTNSRFLDEEYAIDIIKQIGGALELVHDKGKLHRDIKPQNILIENTRKATLIDFGAAREIVETHVEHTAIFSEGFAPPEQYEGKGKKGPHIDVYGLGATLYFCVTGQIPISARARYEQELQSPSMINSSVSDELSKIIMKAMEMEISNRYANVSKLLYHLSTLTPKSQRKKNVEHTQSQKECLKYVTEFINDPETNLLILTGAACTGKSFIVGEILDLLQSSGYSLRPLTLGSRLAERLNWNTGLYFSSIYSYIYDLDESVPEVRGKGEIEIPEDEWFEGDAESPVFPLKANTDEEKVIYIVDESQLISDHYWEDGLVSFGSGKLLTDFISFTEIQTIKQRKVIFVGDEKEILRGPKDASAISISYLQSAFGLNVRALELKDIYNRDRQPKFIQQALNIYQNLDDGLFNELIIKADEKSLFCLNDNQFKEKYLASESESNKVFITYSNKQAHEANNRIRALLGKNGNIKPGDRIILNNSIKYGLDGMLHEVFSGELGVITEVNEEIELFNQPVKGKGVISAVFRRVSVFFPRLGATTSIIILEDYLNSESKEISKEQRLLINIRAKKSFKQHFPKEKLHFNNWRHQLKADEYFNTALVKYAYSLTGHKAQLLKFNSVFIDCETDKGKDNDEYFRWMYTALKCGSNSVYLINAPSINPLSYLNIDNNPSAFDITLQKRGDIDLLDIKITEEIKAQAVLFNLSSNDKLVFNLFAFCIIRLLGTEIRVRKIDHNNYQEIYHFQDNNGVQARISFHYNSAAKISRVAPIQKNNLSDRILFLLYNNSQKDFSSVFNQAFVKAIYMRLREDLSLKYIAAFDVTPQNYSYQFSFSRDKEVVIANLFFNNSGFITKFYPIKYNSKDLLSVIIDVFQKIKESYEGY</sequence>
<proteinExistence type="predicted"/>
<keyword evidence="1" id="KW-0808">Transferase</keyword>
<evidence type="ECO:0000256" key="2">
    <source>
        <dbReference type="ARBA" id="ARBA00022741"/>
    </source>
</evidence>
<dbReference type="Gene3D" id="3.30.200.20">
    <property type="entry name" value="Phosphorylase Kinase, domain 1"/>
    <property type="match status" value="1"/>
</dbReference>
<dbReference type="STRING" id="354355.SAMN05660816_06916"/>
<dbReference type="InterPro" id="IPR054572">
    <property type="entry name" value="TBP-TOTE"/>
</dbReference>
<keyword evidence="8" id="KW-1185">Reference proteome</keyword>
<dbReference type="PANTHER" id="PTHR43289">
    <property type="entry name" value="MITOGEN-ACTIVATED PROTEIN KINASE KINASE KINASE 20-RELATED"/>
    <property type="match status" value="1"/>
</dbReference>
<dbReference type="Gene3D" id="1.10.510.10">
    <property type="entry name" value="Transferase(Phosphotransferase) domain 1"/>
    <property type="match status" value="1"/>
</dbReference>
<keyword evidence="4 5" id="KW-0067">ATP-binding</keyword>
<comment type="caution">
    <text evidence="7">The sequence shown here is derived from an EMBL/GenBank/DDBJ whole genome shotgun (WGS) entry which is preliminary data.</text>
</comment>
<dbReference type="Proteomes" id="UP000192610">
    <property type="component" value="Unassembled WGS sequence"/>
</dbReference>
<evidence type="ECO:0000256" key="5">
    <source>
        <dbReference type="PROSITE-ProRule" id="PRU10141"/>
    </source>
</evidence>
<dbReference type="Gene3D" id="3.40.50.300">
    <property type="entry name" value="P-loop containing nucleotide triphosphate hydrolases"/>
    <property type="match status" value="2"/>
</dbReference>
<organism evidence="7 8">
    <name type="scientific">Niastella yeongjuensis</name>
    <dbReference type="NCBI Taxonomy" id="354355"/>
    <lineage>
        <taxon>Bacteria</taxon>
        <taxon>Pseudomonadati</taxon>
        <taxon>Bacteroidota</taxon>
        <taxon>Chitinophagia</taxon>
        <taxon>Chitinophagales</taxon>
        <taxon>Chitinophagaceae</taxon>
        <taxon>Niastella</taxon>
    </lineage>
</organism>
<gene>
    <name evidence="7" type="ORF">A4H97_33685</name>
</gene>
<dbReference type="Pfam" id="PF22721">
    <property type="entry name" value="TBP-TOTE"/>
    <property type="match status" value="2"/>
</dbReference>
<evidence type="ECO:0000313" key="7">
    <source>
        <dbReference type="EMBL" id="OQP44126.1"/>
    </source>
</evidence>
<dbReference type="RefSeq" id="WP_081203039.1">
    <property type="nucleotide sequence ID" value="NZ_FOCZ01000028.1"/>
</dbReference>
<dbReference type="PROSITE" id="PS50011">
    <property type="entry name" value="PROTEIN_KINASE_DOM"/>
    <property type="match status" value="1"/>
</dbReference>
<evidence type="ECO:0000313" key="8">
    <source>
        <dbReference type="Proteomes" id="UP000192610"/>
    </source>
</evidence>
<dbReference type="CDD" id="cd14014">
    <property type="entry name" value="STKc_PknB_like"/>
    <property type="match status" value="1"/>
</dbReference>
<keyword evidence="3" id="KW-0418">Kinase</keyword>
<accession>A0A1V9EDD0</accession>
<dbReference type="SMART" id="SM00220">
    <property type="entry name" value="S_TKc"/>
    <property type="match status" value="1"/>
</dbReference>
<dbReference type="Pfam" id="PF13604">
    <property type="entry name" value="AAA_30"/>
    <property type="match status" value="1"/>
</dbReference>
<dbReference type="Pfam" id="PF00069">
    <property type="entry name" value="Pkinase"/>
    <property type="match status" value="1"/>
</dbReference>
<name>A0A1V9EDD0_9BACT</name>
<keyword evidence="2 5" id="KW-0547">Nucleotide-binding</keyword>
<evidence type="ECO:0000256" key="4">
    <source>
        <dbReference type="ARBA" id="ARBA00022840"/>
    </source>
</evidence>
<dbReference type="AlphaFoldDB" id="A0A1V9EDD0"/>
<dbReference type="SUPFAM" id="SSF56112">
    <property type="entry name" value="Protein kinase-like (PK-like)"/>
    <property type="match status" value="1"/>
</dbReference>
<reference evidence="8" key="1">
    <citation type="submission" date="2016-04" db="EMBL/GenBank/DDBJ databases">
        <authorList>
            <person name="Chen L."/>
            <person name="Zhuang W."/>
            <person name="Wang G."/>
        </authorList>
    </citation>
    <scope>NUCLEOTIDE SEQUENCE [LARGE SCALE GENOMIC DNA]</scope>
    <source>
        <strain evidence="8">17621</strain>
    </source>
</reference>
<dbReference type="GO" id="GO:0005524">
    <property type="term" value="F:ATP binding"/>
    <property type="evidence" value="ECO:0007669"/>
    <property type="project" value="UniProtKB-UniRule"/>
</dbReference>
<protein>
    <recommendedName>
        <fullName evidence="6">Protein kinase domain-containing protein</fullName>
    </recommendedName>
</protein>
<feature type="binding site" evidence="5">
    <location>
        <position position="49"/>
    </location>
    <ligand>
        <name>ATP</name>
        <dbReference type="ChEBI" id="CHEBI:30616"/>
    </ligand>
</feature>